<gene>
    <name evidence="4" type="ORF">GO755_29400</name>
</gene>
<dbReference type="InterPro" id="IPR047794">
    <property type="entry name" value="C45_proenzyme-like"/>
</dbReference>
<dbReference type="InterPro" id="IPR005079">
    <property type="entry name" value="Peptidase_C45_hydrolase"/>
</dbReference>
<evidence type="ECO:0000313" key="4">
    <source>
        <dbReference type="EMBL" id="MVM34184.1"/>
    </source>
</evidence>
<dbReference type="Proteomes" id="UP000436006">
    <property type="component" value="Unassembled WGS sequence"/>
</dbReference>
<proteinExistence type="predicted"/>
<feature type="domain" description="Peptidase C45 hydrolase" evidence="3">
    <location>
        <begin position="144"/>
        <end position="292"/>
    </location>
</feature>
<dbReference type="PANTHER" id="PTHR34180:SF1">
    <property type="entry name" value="BETA-ALANYL-DOPAMINE_CARCININE HYDROLASE"/>
    <property type="match status" value="1"/>
</dbReference>
<name>A0A7K1SKA1_9BACT</name>
<evidence type="ECO:0000256" key="2">
    <source>
        <dbReference type="SAM" id="SignalP"/>
    </source>
</evidence>
<comment type="caution">
    <text evidence="4">The sequence shown here is derived from an EMBL/GenBank/DDBJ whole genome shotgun (WGS) entry which is preliminary data.</text>
</comment>
<organism evidence="4 5">
    <name type="scientific">Spirosoma arboris</name>
    <dbReference type="NCBI Taxonomy" id="2682092"/>
    <lineage>
        <taxon>Bacteria</taxon>
        <taxon>Pseudomonadati</taxon>
        <taxon>Bacteroidota</taxon>
        <taxon>Cytophagia</taxon>
        <taxon>Cytophagales</taxon>
        <taxon>Cytophagaceae</taxon>
        <taxon>Spirosoma</taxon>
    </lineage>
</organism>
<feature type="chain" id="PRO_5029644357" description="Peptidase C45 hydrolase domain-containing protein" evidence="2">
    <location>
        <begin position="21"/>
        <end position="391"/>
    </location>
</feature>
<feature type="region of interest" description="Disordered" evidence="1">
    <location>
        <begin position="369"/>
        <end position="391"/>
    </location>
</feature>
<dbReference type="RefSeq" id="WP_157588998.1">
    <property type="nucleotide sequence ID" value="NZ_WPIN01000014.1"/>
</dbReference>
<dbReference type="AlphaFoldDB" id="A0A7K1SKA1"/>
<sequence>MKTLVACLLLLASLPLVNQAQSAKRAEIREIQLSGSGYELGLQHGKVLKKEIAELVAKMKANTTRVLGKEANQVINEFIQYAQFTDAIKQYTPDLYEEVKGIADGSEQALNDIMVFNLLDEFWVYQDNLANHHCSGVGVPASNGNPAYIAQNMDIESYTDGYQILIRLSKTPTRPEQFILTHPGCIALAGMNETGVGACMNTLMQLKASSKGLPVAFIVRRILASTDKKDLLNFIQTVPHASGQNYIIGIKDEVYDFEASANKVVRFDPKNANGTIYHTNHPLVNDDVKDWFKKPSLAPEKSNSHIRLASVQNRVMRSPIVNDGLIKEALRAKDDKNNPVCRAPKNGGFTFVSMIMTLTGTPFLQVTAGPPDESEYKRAEFSNRAMSAKNR</sequence>
<protein>
    <recommendedName>
        <fullName evidence="3">Peptidase C45 hydrolase domain-containing protein</fullName>
    </recommendedName>
</protein>
<dbReference type="InterPro" id="IPR047801">
    <property type="entry name" value="Peptidase_C45"/>
</dbReference>
<evidence type="ECO:0000259" key="3">
    <source>
        <dbReference type="Pfam" id="PF03417"/>
    </source>
</evidence>
<dbReference type="NCBIfam" id="NF040521">
    <property type="entry name" value="C45_proenzyme"/>
    <property type="match status" value="1"/>
</dbReference>
<evidence type="ECO:0000313" key="5">
    <source>
        <dbReference type="Proteomes" id="UP000436006"/>
    </source>
</evidence>
<dbReference type="Gene3D" id="1.10.10.2120">
    <property type="match status" value="1"/>
</dbReference>
<dbReference type="Gene3D" id="3.60.60.10">
    <property type="entry name" value="Penicillin V Acylase, Chain A"/>
    <property type="match status" value="1"/>
</dbReference>
<feature type="signal peptide" evidence="2">
    <location>
        <begin position="1"/>
        <end position="20"/>
    </location>
</feature>
<dbReference type="EMBL" id="WPIN01000014">
    <property type="protein sequence ID" value="MVM34184.1"/>
    <property type="molecule type" value="Genomic_DNA"/>
</dbReference>
<keyword evidence="5" id="KW-1185">Reference proteome</keyword>
<evidence type="ECO:0000256" key="1">
    <source>
        <dbReference type="SAM" id="MobiDB-lite"/>
    </source>
</evidence>
<keyword evidence="2" id="KW-0732">Signal</keyword>
<dbReference type="PANTHER" id="PTHR34180">
    <property type="entry name" value="PEPTIDASE C45"/>
    <property type="match status" value="1"/>
</dbReference>
<accession>A0A7K1SKA1</accession>
<dbReference type="Pfam" id="PF03417">
    <property type="entry name" value="AAT"/>
    <property type="match status" value="1"/>
</dbReference>
<reference evidence="4 5" key="1">
    <citation type="submission" date="2019-12" db="EMBL/GenBank/DDBJ databases">
        <title>Spirosoma sp. HMF4905 genome sequencing and assembly.</title>
        <authorList>
            <person name="Kang H."/>
            <person name="Cha I."/>
            <person name="Kim H."/>
            <person name="Joh K."/>
        </authorList>
    </citation>
    <scope>NUCLEOTIDE SEQUENCE [LARGE SCALE GENOMIC DNA]</scope>
    <source>
        <strain evidence="4 5">HMF4905</strain>
    </source>
</reference>